<protein>
    <recommendedName>
        <fullName evidence="1">DUF7882 domain-containing protein</fullName>
    </recommendedName>
</protein>
<evidence type="ECO:0000313" key="3">
    <source>
        <dbReference type="Proteomes" id="UP000297403"/>
    </source>
</evidence>
<dbReference type="AlphaFoldDB" id="A0AAQ2HEQ6"/>
<accession>A0AAQ2HEQ6</accession>
<comment type="caution">
    <text evidence="2">The sequence shown here is derived from an EMBL/GenBank/DDBJ whole genome shotgun (WGS) entry which is preliminary data.</text>
</comment>
<evidence type="ECO:0000313" key="2">
    <source>
        <dbReference type="EMBL" id="TFC42291.1"/>
    </source>
</evidence>
<sequence>MRTLFYGSGRTPIRIDDHVLAHLKAVITTKLRRGESFLLSWRESAQVGNGRSSVWIHPSCDLHYKFDGGTPPALDPGIIVEMTDESMQPRGIELVNVSLARSPHQRAGDESD</sequence>
<keyword evidence="3" id="KW-1185">Reference proteome</keyword>
<dbReference type="Proteomes" id="UP000297403">
    <property type="component" value="Unassembled WGS sequence"/>
</dbReference>
<dbReference type="Pfam" id="PF25355">
    <property type="entry name" value="DUF7882"/>
    <property type="match status" value="1"/>
</dbReference>
<dbReference type="RefSeq" id="WP_134366141.1">
    <property type="nucleotide sequence ID" value="NZ_SOFY01000078.1"/>
</dbReference>
<proteinExistence type="predicted"/>
<dbReference type="InterPro" id="IPR057204">
    <property type="entry name" value="DUF7882"/>
</dbReference>
<reference evidence="2 3" key="1">
    <citation type="submission" date="2019-03" db="EMBL/GenBank/DDBJ databases">
        <title>Genomics of glacier-inhabiting Cryobacterium strains.</title>
        <authorList>
            <person name="Liu Q."/>
            <person name="Xin Y.-H."/>
        </authorList>
    </citation>
    <scope>NUCLEOTIDE SEQUENCE [LARGE SCALE GENOMIC DNA]</scope>
    <source>
        <strain evidence="3">TMT1-22</strain>
    </source>
</reference>
<organism evidence="2 3">
    <name type="scientific">Cryobacterium shii</name>
    <dbReference type="NCBI Taxonomy" id="1259235"/>
    <lineage>
        <taxon>Bacteria</taxon>
        <taxon>Bacillati</taxon>
        <taxon>Actinomycetota</taxon>
        <taxon>Actinomycetes</taxon>
        <taxon>Micrococcales</taxon>
        <taxon>Microbacteriaceae</taxon>
        <taxon>Cryobacterium</taxon>
    </lineage>
</organism>
<dbReference type="EMBL" id="SOFY01000078">
    <property type="protein sequence ID" value="TFC42291.1"/>
    <property type="molecule type" value="Genomic_DNA"/>
</dbReference>
<gene>
    <name evidence="2" type="ORF">E3O49_14705</name>
</gene>
<feature type="domain" description="DUF7882" evidence="1">
    <location>
        <begin position="1"/>
        <end position="95"/>
    </location>
</feature>
<evidence type="ECO:0000259" key="1">
    <source>
        <dbReference type="Pfam" id="PF25355"/>
    </source>
</evidence>
<name>A0AAQ2HEQ6_9MICO</name>